<dbReference type="Gene3D" id="3.40.50.1820">
    <property type="entry name" value="alpha/beta hydrolase"/>
    <property type="match status" value="1"/>
</dbReference>
<sequence length="274" mass="28428">MTTSRYRSPAPLVRGSGPALLLAHGAGSDIQDSYGPVLDELARRHTVIGPDYPGSGDIPLPDAPLSLDALADHVVAAAVGAGAETFAVSGFSMGTTVAVRAATRHPDRVTALVLSSGFARPNPRLRLVLDVWRALGRTDDGRTLAAYLSLVVGGASWLDERTPEEVEEQLALFAAGLPAGTDEQLALFETIDVTGDLAAIRVPTLVVSPLEDVLTTPAHSRELAAGIPGAELATLDCGHAIALERPAEWASLITDFLARAVPDGARPVRDAAGA</sequence>
<keyword evidence="3" id="KW-1185">Reference proteome</keyword>
<dbReference type="InterPro" id="IPR000073">
    <property type="entry name" value="AB_hydrolase_1"/>
</dbReference>
<dbReference type="SUPFAM" id="SSF53474">
    <property type="entry name" value="alpha/beta-Hydrolases"/>
    <property type="match status" value="1"/>
</dbReference>
<dbReference type="InterPro" id="IPR029058">
    <property type="entry name" value="AB_hydrolase_fold"/>
</dbReference>
<dbReference type="InterPro" id="IPR050266">
    <property type="entry name" value="AB_hydrolase_sf"/>
</dbReference>
<proteinExistence type="predicted"/>
<name>A0ABY4T8H4_9ACTN</name>
<protein>
    <submittedName>
        <fullName evidence="2">Alpha/beta hydrolase</fullName>
    </submittedName>
</protein>
<dbReference type="RefSeq" id="WP_010468317.1">
    <property type="nucleotide sequence ID" value="NZ_CP095474.1"/>
</dbReference>
<organism evidence="2 3">
    <name type="scientific">Streptomyces sudanensis</name>
    <dbReference type="NCBI Taxonomy" id="436397"/>
    <lineage>
        <taxon>Bacteria</taxon>
        <taxon>Bacillati</taxon>
        <taxon>Actinomycetota</taxon>
        <taxon>Actinomycetes</taxon>
        <taxon>Kitasatosporales</taxon>
        <taxon>Streptomycetaceae</taxon>
        <taxon>Streptomyces</taxon>
    </lineage>
</organism>
<gene>
    <name evidence="2" type="ORF">MW084_04155</name>
</gene>
<reference evidence="2" key="1">
    <citation type="submission" date="2022-04" db="EMBL/GenBank/DDBJ databases">
        <title>Systematic whole-genome sequencing reveals an unexpected diversity among actinomycetoma pathogens and provides insights into their antibacterial susceptibilities.</title>
        <authorList>
            <person name="Watson A.K."/>
            <person name="Kepplinger B."/>
            <person name="Bakhiet S.M."/>
            <person name="Mhmoud N.A."/>
            <person name="Chapman J."/>
            <person name="Allenby N."/>
            <person name="Mickiewicz K."/>
            <person name="Goodfellow M."/>
            <person name="Fahal A.H."/>
            <person name="Errington J."/>
        </authorList>
    </citation>
    <scope>NUCLEOTIDE SEQUENCE</scope>
    <source>
        <strain evidence="2">SD 504</strain>
    </source>
</reference>
<evidence type="ECO:0000259" key="1">
    <source>
        <dbReference type="Pfam" id="PF12697"/>
    </source>
</evidence>
<feature type="domain" description="AB hydrolase-1" evidence="1">
    <location>
        <begin position="20"/>
        <end position="250"/>
    </location>
</feature>
<dbReference type="Proteomes" id="UP001056383">
    <property type="component" value="Chromosome"/>
</dbReference>
<evidence type="ECO:0000313" key="2">
    <source>
        <dbReference type="EMBL" id="URN15270.1"/>
    </source>
</evidence>
<dbReference type="EMBL" id="CP095474">
    <property type="protein sequence ID" value="URN15270.1"/>
    <property type="molecule type" value="Genomic_DNA"/>
</dbReference>
<dbReference type="PANTHER" id="PTHR43798:SF5">
    <property type="entry name" value="MONOACYLGLYCEROL LIPASE ABHD6"/>
    <property type="match status" value="1"/>
</dbReference>
<dbReference type="GO" id="GO:0016787">
    <property type="term" value="F:hydrolase activity"/>
    <property type="evidence" value="ECO:0007669"/>
    <property type="project" value="UniProtKB-KW"/>
</dbReference>
<evidence type="ECO:0000313" key="3">
    <source>
        <dbReference type="Proteomes" id="UP001056383"/>
    </source>
</evidence>
<accession>A0ABY4T8H4</accession>
<keyword evidence="2" id="KW-0378">Hydrolase</keyword>
<dbReference type="PANTHER" id="PTHR43798">
    <property type="entry name" value="MONOACYLGLYCEROL LIPASE"/>
    <property type="match status" value="1"/>
</dbReference>
<dbReference type="Pfam" id="PF12697">
    <property type="entry name" value="Abhydrolase_6"/>
    <property type="match status" value="1"/>
</dbReference>